<keyword evidence="2" id="KW-1185">Reference proteome</keyword>
<organism evidence="1 2">
    <name type="scientific">Asanoa ferruginea</name>
    <dbReference type="NCBI Taxonomy" id="53367"/>
    <lineage>
        <taxon>Bacteria</taxon>
        <taxon>Bacillati</taxon>
        <taxon>Actinomycetota</taxon>
        <taxon>Actinomycetes</taxon>
        <taxon>Micromonosporales</taxon>
        <taxon>Micromonosporaceae</taxon>
        <taxon>Asanoa</taxon>
    </lineage>
</organism>
<dbReference type="InterPro" id="IPR005560">
    <property type="entry name" value="Csp_YhjQ"/>
</dbReference>
<evidence type="ECO:0000313" key="2">
    <source>
        <dbReference type="Proteomes" id="UP000256913"/>
    </source>
</evidence>
<dbReference type="EMBL" id="QUMQ01000001">
    <property type="protein sequence ID" value="REF94931.1"/>
    <property type="molecule type" value="Genomic_DNA"/>
</dbReference>
<dbReference type="PANTHER" id="PTHR37310:SF1">
    <property type="entry name" value="CYTOPLASMIC PROTEIN"/>
    <property type="match status" value="1"/>
</dbReference>
<dbReference type="OrthoDB" id="5396211at2"/>
<evidence type="ECO:0008006" key="3">
    <source>
        <dbReference type="Google" id="ProtNLM"/>
    </source>
</evidence>
<dbReference type="AlphaFoldDB" id="A0A3D9ZCA0"/>
<dbReference type="Pfam" id="PF03860">
    <property type="entry name" value="Csp"/>
    <property type="match status" value="1"/>
</dbReference>
<comment type="caution">
    <text evidence="1">The sequence shown here is derived from an EMBL/GenBank/DDBJ whole genome shotgun (WGS) entry which is preliminary data.</text>
</comment>
<dbReference type="Proteomes" id="UP000256913">
    <property type="component" value="Unassembled WGS sequence"/>
</dbReference>
<accession>A0A3D9ZCA0</accession>
<sequence>MTATLPMLENYPNPIELDRGKLAATIDALDDCAEACTACAEACLGEPDVAELTMCIRTNLDCADVCASAARVLTRWTGYDAAIGRAMLEACATACAVCAAECERHAAKHEHCRICAEACRSCEQSCRDLLATMV</sequence>
<dbReference type="Gene3D" id="1.20.1270.360">
    <property type="match status" value="1"/>
</dbReference>
<proteinExistence type="predicted"/>
<dbReference type="RefSeq" id="WP_116066687.1">
    <property type="nucleotide sequence ID" value="NZ_BONB01000001.1"/>
</dbReference>
<name>A0A3D9ZCA0_9ACTN</name>
<protein>
    <recommendedName>
        <fullName evidence="3">Four-helix bundle copper-binding protein</fullName>
    </recommendedName>
</protein>
<dbReference type="PANTHER" id="PTHR37310">
    <property type="entry name" value="CYTOPLASMIC PROTEIN-RELATED"/>
    <property type="match status" value="1"/>
</dbReference>
<evidence type="ECO:0000313" key="1">
    <source>
        <dbReference type="EMBL" id="REF94931.1"/>
    </source>
</evidence>
<reference evidence="1 2" key="1">
    <citation type="submission" date="2018-08" db="EMBL/GenBank/DDBJ databases">
        <title>Sequencing the genomes of 1000 actinobacteria strains.</title>
        <authorList>
            <person name="Klenk H.-P."/>
        </authorList>
    </citation>
    <scope>NUCLEOTIDE SEQUENCE [LARGE SCALE GENOMIC DNA]</scope>
    <source>
        <strain evidence="1 2">DSM 44099</strain>
    </source>
</reference>
<gene>
    <name evidence="1" type="ORF">DFJ67_0876</name>
</gene>